<dbReference type="InterPro" id="IPR036291">
    <property type="entry name" value="NAD(P)-bd_dom_sf"/>
</dbReference>
<organism evidence="3 4">
    <name type="scientific">Gordonia alkaliphila</name>
    <dbReference type="NCBI Taxonomy" id="1053547"/>
    <lineage>
        <taxon>Bacteria</taxon>
        <taxon>Bacillati</taxon>
        <taxon>Actinomycetota</taxon>
        <taxon>Actinomycetes</taxon>
        <taxon>Mycobacteriales</taxon>
        <taxon>Gordoniaceae</taxon>
        <taxon>Gordonia</taxon>
    </lineage>
</organism>
<dbReference type="Pfam" id="PF13561">
    <property type="entry name" value="adh_short_C2"/>
    <property type="match status" value="1"/>
</dbReference>
<keyword evidence="2" id="KW-0560">Oxidoreductase</keyword>
<gene>
    <name evidence="3" type="ORF">GCM10023217_20260</name>
</gene>
<dbReference type="RefSeq" id="WP_345313413.1">
    <property type="nucleotide sequence ID" value="NZ_BAABIE010000008.1"/>
</dbReference>
<evidence type="ECO:0000256" key="2">
    <source>
        <dbReference type="ARBA" id="ARBA00023002"/>
    </source>
</evidence>
<dbReference type="InterPro" id="IPR020904">
    <property type="entry name" value="Sc_DH/Rdtase_CS"/>
</dbReference>
<dbReference type="EMBL" id="BAABIE010000008">
    <property type="protein sequence ID" value="GAA4749842.1"/>
    <property type="molecule type" value="Genomic_DNA"/>
</dbReference>
<dbReference type="PRINTS" id="PR00080">
    <property type="entry name" value="SDRFAMILY"/>
</dbReference>
<comment type="similarity">
    <text evidence="1">Belongs to the short-chain dehydrogenases/reductases (SDR) family.</text>
</comment>
<dbReference type="PANTHER" id="PTHR24321">
    <property type="entry name" value="DEHYDROGENASES, SHORT CHAIN"/>
    <property type="match status" value="1"/>
</dbReference>
<evidence type="ECO:0000256" key="1">
    <source>
        <dbReference type="ARBA" id="ARBA00006484"/>
    </source>
</evidence>
<evidence type="ECO:0000313" key="3">
    <source>
        <dbReference type="EMBL" id="GAA4749842.1"/>
    </source>
</evidence>
<protein>
    <submittedName>
        <fullName evidence="3">SDR family oxidoreductase</fullName>
    </submittedName>
</protein>
<dbReference type="PROSITE" id="PS00061">
    <property type="entry name" value="ADH_SHORT"/>
    <property type="match status" value="1"/>
</dbReference>
<accession>A0ABP8Z8N9</accession>
<dbReference type="Proteomes" id="UP001500822">
    <property type="component" value="Unassembled WGS sequence"/>
</dbReference>
<dbReference type="SUPFAM" id="SSF51735">
    <property type="entry name" value="NAD(P)-binding Rossmann-fold domains"/>
    <property type="match status" value="1"/>
</dbReference>
<name>A0ABP8Z8N9_9ACTN</name>
<dbReference type="PRINTS" id="PR00081">
    <property type="entry name" value="GDHRDH"/>
</dbReference>
<reference evidence="4" key="1">
    <citation type="journal article" date="2019" name="Int. J. Syst. Evol. Microbiol.">
        <title>The Global Catalogue of Microorganisms (GCM) 10K type strain sequencing project: providing services to taxonomists for standard genome sequencing and annotation.</title>
        <authorList>
            <consortium name="The Broad Institute Genomics Platform"/>
            <consortium name="The Broad Institute Genome Sequencing Center for Infectious Disease"/>
            <person name="Wu L."/>
            <person name="Ma J."/>
        </authorList>
    </citation>
    <scope>NUCLEOTIDE SEQUENCE [LARGE SCALE GENOMIC DNA]</scope>
    <source>
        <strain evidence="4">JCM 18077</strain>
    </source>
</reference>
<sequence length="264" mass="26901">MSDTTPPRFAGRTALVTGAASGIGAAVARRLVVEGASVVAVDIAADALAQLAVDLGDACAPVIADVTDEDAVAAAVTAAVQRFGGLDLAFNVAGSSRYGAVTDLAVEDWDFTVDLVQKAVFLCVKHQARQLVAQGRGGAIVNVASLNAHIPMVGGSPYSTGKAGVEMFSKNAALELAPAGIRVNAVLPGLIDTPLVAPVLGYEPAKDLFLERIPLRRPGSPDEVAGPCLYLASDDAAYITGTSLVIDGGWEISNYADLSNLGTA</sequence>
<comment type="caution">
    <text evidence="3">The sequence shown here is derived from an EMBL/GenBank/DDBJ whole genome shotgun (WGS) entry which is preliminary data.</text>
</comment>
<dbReference type="Gene3D" id="3.40.50.720">
    <property type="entry name" value="NAD(P)-binding Rossmann-like Domain"/>
    <property type="match status" value="1"/>
</dbReference>
<dbReference type="CDD" id="cd05233">
    <property type="entry name" value="SDR_c"/>
    <property type="match status" value="1"/>
</dbReference>
<evidence type="ECO:0000313" key="4">
    <source>
        <dbReference type="Proteomes" id="UP001500822"/>
    </source>
</evidence>
<proteinExistence type="inferred from homology"/>
<dbReference type="InterPro" id="IPR002347">
    <property type="entry name" value="SDR_fam"/>
</dbReference>
<dbReference type="PANTHER" id="PTHR24321:SF8">
    <property type="entry name" value="ESTRADIOL 17-BETA-DEHYDROGENASE 8-RELATED"/>
    <property type="match status" value="1"/>
</dbReference>
<keyword evidence="4" id="KW-1185">Reference proteome</keyword>